<dbReference type="Pfam" id="PF00186">
    <property type="entry name" value="DHFR_1"/>
    <property type="match status" value="1"/>
</dbReference>
<dbReference type="PROSITE" id="PS51330">
    <property type="entry name" value="DHFR_2"/>
    <property type="match status" value="1"/>
</dbReference>
<protein>
    <recommendedName>
        <fullName evidence="3 7">Dihydrofolate reductase</fullName>
        <ecNumber evidence="3 7">1.5.1.3</ecNumber>
    </recommendedName>
</protein>
<keyword evidence="4 7" id="KW-0554">One-carbon metabolism</keyword>
<dbReference type="GO" id="GO:0046452">
    <property type="term" value="P:dihydrofolate metabolic process"/>
    <property type="evidence" value="ECO:0007669"/>
    <property type="project" value="TreeGrafter"/>
</dbReference>
<dbReference type="GO" id="GO:0050661">
    <property type="term" value="F:NADP binding"/>
    <property type="evidence" value="ECO:0007669"/>
    <property type="project" value="InterPro"/>
</dbReference>
<evidence type="ECO:0000313" key="11">
    <source>
        <dbReference type="Proteomes" id="UP000255355"/>
    </source>
</evidence>
<dbReference type="SUPFAM" id="SSF53597">
    <property type="entry name" value="Dihydrofolate reductase-like"/>
    <property type="match status" value="1"/>
</dbReference>
<dbReference type="Proteomes" id="UP000255355">
    <property type="component" value="Unassembled WGS sequence"/>
</dbReference>
<keyword evidence="6 7" id="KW-0560">Oxidoreductase</keyword>
<comment type="similarity">
    <text evidence="2 7 8">Belongs to the dihydrofolate reductase family.</text>
</comment>
<evidence type="ECO:0000256" key="3">
    <source>
        <dbReference type="ARBA" id="ARBA00012856"/>
    </source>
</evidence>
<comment type="pathway">
    <text evidence="1 7">Cofactor biosynthesis; tetrahydrofolate biosynthesis; 5,6,7,8-tetrahydrofolate from 7,8-dihydrofolate: step 1/1.</text>
</comment>
<proteinExistence type="inferred from homology"/>
<gene>
    <name evidence="10" type="ORF">DFR68_103815</name>
</gene>
<evidence type="ECO:0000313" key="10">
    <source>
        <dbReference type="EMBL" id="RDI53425.1"/>
    </source>
</evidence>
<keyword evidence="5 7" id="KW-0521">NADP</keyword>
<dbReference type="EMBL" id="QQAZ01000003">
    <property type="protein sequence ID" value="RDI53425.1"/>
    <property type="molecule type" value="Genomic_DNA"/>
</dbReference>
<evidence type="ECO:0000259" key="9">
    <source>
        <dbReference type="PROSITE" id="PS51330"/>
    </source>
</evidence>
<dbReference type="InterPro" id="IPR001796">
    <property type="entry name" value="DHFR_dom"/>
</dbReference>
<dbReference type="CDD" id="cd00209">
    <property type="entry name" value="DHFR"/>
    <property type="match status" value="1"/>
</dbReference>
<dbReference type="AlphaFoldDB" id="A0A370H9S6"/>
<dbReference type="PRINTS" id="PR00070">
    <property type="entry name" value="DHFR"/>
</dbReference>
<dbReference type="GO" id="GO:0046654">
    <property type="term" value="P:tetrahydrofolate biosynthetic process"/>
    <property type="evidence" value="ECO:0007669"/>
    <property type="project" value="UniProtKB-UniPathway"/>
</dbReference>
<dbReference type="GO" id="GO:0004146">
    <property type="term" value="F:dihydrofolate reductase activity"/>
    <property type="evidence" value="ECO:0007669"/>
    <property type="project" value="UniProtKB-EC"/>
</dbReference>
<dbReference type="InterPro" id="IPR012259">
    <property type="entry name" value="DHFR"/>
</dbReference>
<dbReference type="GO" id="GO:0046655">
    <property type="term" value="P:folic acid metabolic process"/>
    <property type="evidence" value="ECO:0007669"/>
    <property type="project" value="TreeGrafter"/>
</dbReference>
<keyword evidence="11" id="KW-1185">Reference proteome</keyword>
<evidence type="ECO:0000256" key="8">
    <source>
        <dbReference type="RuleBase" id="RU004474"/>
    </source>
</evidence>
<name>A0A370H9S6_9NOCA</name>
<dbReference type="PIRSF" id="PIRSF000194">
    <property type="entry name" value="DHFR"/>
    <property type="match status" value="1"/>
</dbReference>
<evidence type="ECO:0000256" key="6">
    <source>
        <dbReference type="ARBA" id="ARBA00023002"/>
    </source>
</evidence>
<dbReference type="InterPro" id="IPR024072">
    <property type="entry name" value="DHFR-like_dom_sf"/>
</dbReference>
<evidence type="ECO:0000256" key="1">
    <source>
        <dbReference type="ARBA" id="ARBA00004903"/>
    </source>
</evidence>
<dbReference type="GO" id="GO:0005829">
    <property type="term" value="C:cytosol"/>
    <property type="evidence" value="ECO:0007669"/>
    <property type="project" value="TreeGrafter"/>
</dbReference>
<evidence type="ECO:0000256" key="7">
    <source>
        <dbReference type="PIRNR" id="PIRNR000194"/>
    </source>
</evidence>
<dbReference type="EC" id="1.5.1.3" evidence="3 7"/>
<dbReference type="GO" id="GO:0006730">
    <property type="term" value="P:one-carbon metabolic process"/>
    <property type="evidence" value="ECO:0007669"/>
    <property type="project" value="UniProtKB-KW"/>
</dbReference>
<dbReference type="InterPro" id="IPR017925">
    <property type="entry name" value="DHFR_CS"/>
</dbReference>
<dbReference type="STRING" id="1210089.GCA_001613165_00015"/>
<feature type="domain" description="DHFR" evidence="9">
    <location>
        <begin position="22"/>
        <end position="182"/>
    </location>
</feature>
<dbReference type="Gene3D" id="3.40.430.10">
    <property type="entry name" value="Dihydrofolate Reductase, subunit A"/>
    <property type="match status" value="1"/>
</dbReference>
<accession>A0A370H9S6</accession>
<sequence>MSKDLAILGIVSSATTPTGKRTIGLIWAQTRDRVIGANGTVPWNIPEDLQHFQDIITGHTVIMGRRTWDALPEQARTHPDRRTIVLTHDPQWFAEGAERAGSMDEALSLSDPDEVWVIGGGETFREALPYATVISVTEVSTDVKGDVYAPEISGDFIMAFTTGLEKSSNGKDYYVFRSYARK</sequence>
<evidence type="ECO:0000256" key="2">
    <source>
        <dbReference type="ARBA" id="ARBA00009539"/>
    </source>
</evidence>
<comment type="function">
    <text evidence="7">Key enzyme in folate metabolism. Catalyzes an essential reaction for de novo glycine and purine synthesis, and for DNA precursor synthesis.</text>
</comment>
<evidence type="ECO:0000256" key="4">
    <source>
        <dbReference type="ARBA" id="ARBA00022563"/>
    </source>
</evidence>
<evidence type="ECO:0000256" key="5">
    <source>
        <dbReference type="ARBA" id="ARBA00022857"/>
    </source>
</evidence>
<reference evidence="10 11" key="1">
    <citation type="submission" date="2018-07" db="EMBL/GenBank/DDBJ databases">
        <title>Genomic Encyclopedia of Type Strains, Phase IV (KMG-IV): sequencing the most valuable type-strain genomes for metagenomic binning, comparative biology and taxonomic classification.</title>
        <authorList>
            <person name="Goeker M."/>
        </authorList>
    </citation>
    <scope>NUCLEOTIDE SEQUENCE [LARGE SCALE GENOMIC DNA]</scope>
    <source>
        <strain evidence="10 11">DSM 44952</strain>
    </source>
</reference>
<organism evidence="10 11">
    <name type="scientific">Nocardia mexicana</name>
    <dbReference type="NCBI Taxonomy" id="279262"/>
    <lineage>
        <taxon>Bacteria</taxon>
        <taxon>Bacillati</taxon>
        <taxon>Actinomycetota</taxon>
        <taxon>Actinomycetes</taxon>
        <taxon>Mycobacteriales</taxon>
        <taxon>Nocardiaceae</taxon>
        <taxon>Nocardia</taxon>
    </lineage>
</organism>
<dbReference type="PROSITE" id="PS00075">
    <property type="entry name" value="DHFR_1"/>
    <property type="match status" value="1"/>
</dbReference>
<dbReference type="UniPathway" id="UPA00077">
    <property type="reaction ID" value="UER00158"/>
</dbReference>
<comment type="caution">
    <text evidence="10">The sequence shown here is derived from an EMBL/GenBank/DDBJ whole genome shotgun (WGS) entry which is preliminary data.</text>
</comment>
<dbReference type="PANTHER" id="PTHR48069">
    <property type="entry name" value="DIHYDROFOLATE REDUCTASE"/>
    <property type="match status" value="1"/>
</dbReference>
<dbReference type="PANTHER" id="PTHR48069:SF3">
    <property type="entry name" value="DIHYDROFOLATE REDUCTASE"/>
    <property type="match status" value="1"/>
</dbReference>
<comment type="catalytic activity">
    <reaction evidence="7">
        <text>(6S)-5,6,7,8-tetrahydrofolate + NADP(+) = 7,8-dihydrofolate + NADPH + H(+)</text>
        <dbReference type="Rhea" id="RHEA:15009"/>
        <dbReference type="ChEBI" id="CHEBI:15378"/>
        <dbReference type="ChEBI" id="CHEBI:57451"/>
        <dbReference type="ChEBI" id="CHEBI:57453"/>
        <dbReference type="ChEBI" id="CHEBI:57783"/>
        <dbReference type="ChEBI" id="CHEBI:58349"/>
        <dbReference type="EC" id="1.5.1.3"/>
    </reaction>
</comment>